<evidence type="ECO:0000313" key="14">
    <source>
        <dbReference type="Proteomes" id="UP001212841"/>
    </source>
</evidence>
<evidence type="ECO:0000259" key="12">
    <source>
        <dbReference type="Pfam" id="PF19675"/>
    </source>
</evidence>
<feature type="domain" description="Origin recognition complex subunit 3 insertion" evidence="12">
    <location>
        <begin position="233"/>
        <end position="474"/>
    </location>
</feature>
<feature type="domain" description="Origin recognition complex subunit 3 N-terminal" evidence="10">
    <location>
        <begin position="1"/>
        <end position="218"/>
    </location>
</feature>
<sequence>MFSQMSLKLHEAGHLVATLLSKDCPNLKATAKSMIEQFIGSERGVVDEDVDEVAPLDFAPVESKSARLPNYDMQILDCWYRQIRKTGNLVVIIPDFECFPSFVLESLIAICSEYQDRLPIVFLLGIATTIESLHQSLPRSVLALLRTEKFKLQNSQECINAVVEEILIKPSRGFRFGEDAYTHLLEVFHLHSLSIRSFVRSIHYALIDYYYGNSLSILTDLEEPADDGVLDMLNEMHAYEIRVLKSFRKYVESNLEADPDEVRCLLTDDPYLFNAIPTFLNNIQQYHVEFAAGFACLVVVQGTVNLPSYRRPKRTLHKMALSENLGETAYVGSLLQVLRKRKLSDLLSCLHQCLTLLQSTSSSHPGTCSEVEELSTIITDAERFEGSDEESSSSDDEDYLLKYGRKRSVPTISLSQGRQTNVAKRLKPIEEKLEKGGRAEWCKGVAEFFVKFFKRTLKCYTEMPLHELVYYNNASRLKKAFNPQPRAAVQTALGNTQHYLSCECCSKDRESATESIEATSQDATIAYKLYLECGRMINLYDWFVAFGTIVEKEGGGLEQSVVQARFIQAITELQLTGFIRPTSRKTDHVLRLTWGCLLAVDIIRRSSGIGDYYDAVTAKDFFAFVPCFLFDGGSIRDSGTFSTPPGQTIFTEFTDSDDNHSLRGFCDALQVIVSTPYLIGAITPITLNLILPFEDEIEEVGEEEVRIEEEPVSGAMSFVEDPKDVGVTNVAVQRKRIGVDG</sequence>
<dbReference type="Pfam" id="PF07034">
    <property type="entry name" value="ORC3_N"/>
    <property type="match status" value="1"/>
</dbReference>
<dbReference type="Pfam" id="PF18137">
    <property type="entry name" value="WHD_ORC"/>
    <property type="match status" value="2"/>
</dbReference>
<accession>A0AAD5X5M1</accession>
<feature type="domain" description="Origin recognition complex subunit 3 winged helix C-terminal" evidence="11">
    <location>
        <begin position="558"/>
        <end position="594"/>
    </location>
</feature>
<dbReference type="Proteomes" id="UP001212841">
    <property type="component" value="Unassembled WGS sequence"/>
</dbReference>
<feature type="domain" description="Origin recognition complex subunit 3 winged helix C-terminal" evidence="11">
    <location>
        <begin position="486"/>
        <end position="554"/>
    </location>
</feature>
<dbReference type="GO" id="GO:0006270">
    <property type="term" value="P:DNA replication initiation"/>
    <property type="evidence" value="ECO:0007669"/>
    <property type="project" value="TreeGrafter"/>
</dbReference>
<protein>
    <recommendedName>
        <fullName evidence="3">Origin recognition complex subunit 3</fullName>
    </recommendedName>
</protein>
<evidence type="ECO:0000259" key="11">
    <source>
        <dbReference type="Pfam" id="PF18137"/>
    </source>
</evidence>
<dbReference type="CDD" id="cd20704">
    <property type="entry name" value="Orc3"/>
    <property type="match status" value="2"/>
</dbReference>
<evidence type="ECO:0000256" key="4">
    <source>
        <dbReference type="ARBA" id="ARBA00022553"/>
    </source>
</evidence>
<dbReference type="AlphaFoldDB" id="A0AAD5X5M1"/>
<evidence type="ECO:0000313" key="13">
    <source>
        <dbReference type="EMBL" id="KAJ3051094.1"/>
    </source>
</evidence>
<keyword evidence="4" id="KW-0597">Phosphoprotein</keyword>
<keyword evidence="7" id="KW-0539">Nucleus</keyword>
<dbReference type="InterPro" id="IPR020795">
    <property type="entry name" value="ORC3"/>
</dbReference>
<evidence type="ECO:0000256" key="7">
    <source>
        <dbReference type="ARBA" id="ARBA00023242"/>
    </source>
</evidence>
<dbReference type="GO" id="GO:0003688">
    <property type="term" value="F:DNA replication origin binding"/>
    <property type="evidence" value="ECO:0007669"/>
    <property type="project" value="TreeGrafter"/>
</dbReference>
<dbReference type="InterPro" id="IPR045663">
    <property type="entry name" value="ORC3_ins"/>
</dbReference>
<dbReference type="InterPro" id="IPR040855">
    <property type="entry name" value="ORC_WH_C"/>
</dbReference>
<dbReference type="GO" id="GO:0005656">
    <property type="term" value="C:nuclear pre-replicative complex"/>
    <property type="evidence" value="ECO:0007669"/>
    <property type="project" value="TreeGrafter"/>
</dbReference>
<evidence type="ECO:0000256" key="2">
    <source>
        <dbReference type="ARBA" id="ARBA00010977"/>
    </source>
</evidence>
<comment type="subcellular location">
    <subcellularLocation>
        <location evidence="1">Nucleus</location>
    </subcellularLocation>
</comment>
<dbReference type="GO" id="GO:0031261">
    <property type="term" value="C:DNA replication preinitiation complex"/>
    <property type="evidence" value="ECO:0007669"/>
    <property type="project" value="TreeGrafter"/>
</dbReference>
<evidence type="ECO:0000256" key="8">
    <source>
        <dbReference type="ARBA" id="ARBA00026084"/>
    </source>
</evidence>
<comment type="function">
    <text evidence="9">Component of the origin recognition complex (ORC) that binds origins of replication. DNA-binding is ATP-dependent. The specific DNA sequences that define origins of replication have not been identified yet. ORC is required to assemble the pre-replication complex necessary to initiate DNA replication. Binds histone H3 and H4 trimethylation marks H3K9me3, H3K27me3 and H4K20me3.</text>
</comment>
<dbReference type="PANTHER" id="PTHR12748:SF0">
    <property type="entry name" value="ORIGIN RECOGNITION COMPLEX SUBUNIT 3"/>
    <property type="match status" value="1"/>
</dbReference>
<comment type="subunit">
    <text evidence="8">Component of ORC, a complex composed of at least 6 subunits: ORC1, ORC2, ORC3, ORC4, ORC5 and ORC6. ORC is regulated in a cell-cycle dependent manner. It is sequentially assembled at the exit from anaphase of mitosis and disassembled as cells enter S phase.</text>
</comment>
<evidence type="ECO:0000259" key="10">
    <source>
        <dbReference type="Pfam" id="PF07034"/>
    </source>
</evidence>
<comment type="similarity">
    <text evidence="2">Belongs to the ORC3 family.</text>
</comment>
<name>A0AAD5X5M1_9FUNG</name>
<comment type="caution">
    <text evidence="13">The sequence shown here is derived from an EMBL/GenBank/DDBJ whole genome shotgun (WGS) entry which is preliminary data.</text>
</comment>
<evidence type="ECO:0000256" key="5">
    <source>
        <dbReference type="ARBA" id="ARBA00022705"/>
    </source>
</evidence>
<keyword evidence="5" id="KW-0235">DNA replication</keyword>
<keyword evidence="14" id="KW-1185">Reference proteome</keyword>
<proteinExistence type="inferred from homology"/>
<gene>
    <name evidence="13" type="primary">ORC3</name>
    <name evidence="13" type="ORF">HK097_007938</name>
</gene>
<keyword evidence="6" id="KW-0238">DNA-binding</keyword>
<evidence type="ECO:0000256" key="1">
    <source>
        <dbReference type="ARBA" id="ARBA00004123"/>
    </source>
</evidence>
<reference evidence="13" key="1">
    <citation type="submission" date="2020-05" db="EMBL/GenBank/DDBJ databases">
        <title>Phylogenomic resolution of chytrid fungi.</title>
        <authorList>
            <person name="Stajich J.E."/>
            <person name="Amses K."/>
            <person name="Simmons R."/>
            <person name="Seto K."/>
            <person name="Myers J."/>
            <person name="Bonds A."/>
            <person name="Quandt C.A."/>
            <person name="Barry K."/>
            <person name="Liu P."/>
            <person name="Grigoriev I."/>
            <person name="Longcore J.E."/>
            <person name="James T.Y."/>
        </authorList>
    </citation>
    <scope>NUCLEOTIDE SEQUENCE</scope>
    <source>
        <strain evidence="13">JEL0318</strain>
    </source>
</reference>
<dbReference type="EMBL" id="JADGJD010000436">
    <property type="protein sequence ID" value="KAJ3051094.1"/>
    <property type="molecule type" value="Genomic_DNA"/>
</dbReference>
<evidence type="ECO:0000256" key="9">
    <source>
        <dbReference type="ARBA" id="ARBA00045241"/>
    </source>
</evidence>
<dbReference type="PANTHER" id="PTHR12748">
    <property type="entry name" value="ORIGIN RECOGNITION COMPLEX SUBUNIT 3"/>
    <property type="match status" value="1"/>
</dbReference>
<dbReference type="GO" id="GO:0005664">
    <property type="term" value="C:nuclear origin of replication recognition complex"/>
    <property type="evidence" value="ECO:0007669"/>
    <property type="project" value="InterPro"/>
</dbReference>
<organism evidence="13 14">
    <name type="scientific">Rhizophlyctis rosea</name>
    <dbReference type="NCBI Taxonomy" id="64517"/>
    <lineage>
        <taxon>Eukaryota</taxon>
        <taxon>Fungi</taxon>
        <taxon>Fungi incertae sedis</taxon>
        <taxon>Chytridiomycota</taxon>
        <taxon>Chytridiomycota incertae sedis</taxon>
        <taxon>Chytridiomycetes</taxon>
        <taxon>Rhizophlyctidales</taxon>
        <taxon>Rhizophlyctidaceae</taxon>
        <taxon>Rhizophlyctis</taxon>
    </lineage>
</organism>
<dbReference type="Pfam" id="PF19675">
    <property type="entry name" value="ORC3_ins"/>
    <property type="match status" value="1"/>
</dbReference>
<evidence type="ECO:0000256" key="3">
    <source>
        <dbReference type="ARBA" id="ARBA00019085"/>
    </source>
</evidence>
<dbReference type="InterPro" id="IPR045667">
    <property type="entry name" value="ORC3_N"/>
</dbReference>
<evidence type="ECO:0000256" key="6">
    <source>
        <dbReference type="ARBA" id="ARBA00023125"/>
    </source>
</evidence>